<accession>A0ABY6N7H8</accession>
<dbReference type="Gene3D" id="3.40.630.70">
    <property type="entry name" value="Leucyl/phenylalanyl-tRNA-protein transferase, C-terminal domain"/>
    <property type="match status" value="1"/>
</dbReference>
<comment type="catalytic activity">
    <reaction evidence="4">
        <text>L-phenylalanyl-tRNA(Phe) + an N-terminal L-alpha-aminoacyl-[protein] = an N-terminal L-phenylalanyl-L-alpha-aminoacyl-[protein] + tRNA(Phe)</text>
        <dbReference type="Rhea" id="RHEA:43632"/>
        <dbReference type="Rhea" id="RHEA-COMP:9668"/>
        <dbReference type="Rhea" id="RHEA-COMP:9699"/>
        <dbReference type="Rhea" id="RHEA-COMP:10636"/>
        <dbReference type="Rhea" id="RHEA-COMP:10637"/>
        <dbReference type="ChEBI" id="CHEBI:78442"/>
        <dbReference type="ChEBI" id="CHEBI:78531"/>
        <dbReference type="ChEBI" id="CHEBI:78597"/>
        <dbReference type="ChEBI" id="CHEBI:83561"/>
        <dbReference type="EC" id="2.3.2.6"/>
    </reaction>
</comment>
<sequence length="239" mass="26880">MSQIPWLDDSLEFPELSSALTDPDGLLAAGGDLSPERIVAAYKKGIFPWFSDDQPILWWSPDPRCVVFPNKLHISKSLRKKLNKQLFTVTFDQDFPAVIQRCADSRDDETSTWITDDMLEAYIALHDLGVAHSVESWLDGELVGGLYGLAIGRCFFGESMFSSATDASKVAFVHLCNQLKSWGYQIIDCQVENPHLLTLGAETIQRSEFQTILTQNIDTLPPSHTWQLNWKWEKGNSSA</sequence>
<dbReference type="Pfam" id="PF03588">
    <property type="entry name" value="Leu_Phe_trans"/>
    <property type="match status" value="1"/>
</dbReference>
<evidence type="ECO:0000256" key="4">
    <source>
        <dbReference type="HAMAP-Rule" id="MF_00688"/>
    </source>
</evidence>
<keyword evidence="3 4" id="KW-0012">Acyltransferase</keyword>
<evidence type="ECO:0000256" key="3">
    <source>
        <dbReference type="ARBA" id="ARBA00023315"/>
    </source>
</evidence>
<dbReference type="SUPFAM" id="SSF55729">
    <property type="entry name" value="Acyl-CoA N-acyltransferases (Nat)"/>
    <property type="match status" value="1"/>
</dbReference>
<dbReference type="PANTHER" id="PTHR30098:SF2">
    <property type="entry name" value="LEUCYL_PHENYLALANYL-TRNA--PROTEIN TRANSFERASE"/>
    <property type="match status" value="1"/>
</dbReference>
<gene>
    <name evidence="4 5" type="primary">aat</name>
    <name evidence="5" type="ORF">NKI27_09465</name>
</gene>
<dbReference type="EMBL" id="CP100390">
    <property type="protein sequence ID" value="UZE97939.1"/>
    <property type="molecule type" value="Genomic_DNA"/>
</dbReference>
<dbReference type="EC" id="2.3.2.6" evidence="4"/>
<evidence type="ECO:0000256" key="1">
    <source>
        <dbReference type="ARBA" id="ARBA00022490"/>
    </source>
</evidence>
<evidence type="ECO:0000256" key="2">
    <source>
        <dbReference type="ARBA" id="ARBA00022679"/>
    </source>
</evidence>
<dbReference type="InterPro" id="IPR004616">
    <property type="entry name" value="Leu/Phe-tRNA_Trfase"/>
</dbReference>
<organism evidence="5 6">
    <name type="scientific">Alkalimarinus alittae</name>
    <dbReference type="NCBI Taxonomy" id="2961619"/>
    <lineage>
        <taxon>Bacteria</taxon>
        <taxon>Pseudomonadati</taxon>
        <taxon>Pseudomonadota</taxon>
        <taxon>Gammaproteobacteria</taxon>
        <taxon>Alteromonadales</taxon>
        <taxon>Alteromonadaceae</taxon>
        <taxon>Alkalimarinus</taxon>
    </lineage>
</organism>
<protein>
    <recommendedName>
        <fullName evidence="4">Leucyl/phenylalanyl-tRNA--protein transferase</fullName>
        <ecNumber evidence="4">2.3.2.6</ecNumber>
    </recommendedName>
    <alternativeName>
        <fullName evidence="4">L/F-transferase</fullName>
    </alternativeName>
    <alternativeName>
        <fullName evidence="4">Leucyltransferase</fullName>
    </alternativeName>
    <alternativeName>
        <fullName evidence="4">Phenyalanyltransferase</fullName>
    </alternativeName>
</protein>
<dbReference type="GO" id="GO:0008914">
    <property type="term" value="F:leucyl-tRNA--protein transferase activity"/>
    <property type="evidence" value="ECO:0007669"/>
    <property type="project" value="UniProtKB-EC"/>
</dbReference>
<comment type="catalytic activity">
    <reaction evidence="4">
        <text>N-terminal L-lysyl-[protein] + L-leucyl-tRNA(Leu) = N-terminal L-leucyl-L-lysyl-[protein] + tRNA(Leu) + H(+)</text>
        <dbReference type="Rhea" id="RHEA:12340"/>
        <dbReference type="Rhea" id="RHEA-COMP:9613"/>
        <dbReference type="Rhea" id="RHEA-COMP:9622"/>
        <dbReference type="Rhea" id="RHEA-COMP:12670"/>
        <dbReference type="Rhea" id="RHEA-COMP:12671"/>
        <dbReference type="ChEBI" id="CHEBI:15378"/>
        <dbReference type="ChEBI" id="CHEBI:65249"/>
        <dbReference type="ChEBI" id="CHEBI:78442"/>
        <dbReference type="ChEBI" id="CHEBI:78494"/>
        <dbReference type="ChEBI" id="CHEBI:133043"/>
        <dbReference type="EC" id="2.3.2.6"/>
    </reaction>
</comment>
<comment type="subcellular location">
    <subcellularLocation>
        <location evidence="4">Cytoplasm</location>
    </subcellularLocation>
</comment>
<name>A0ABY6N7H8_9ALTE</name>
<dbReference type="InterPro" id="IPR042221">
    <property type="entry name" value="Leu/Phe-tRNA_Trfase_N"/>
</dbReference>
<dbReference type="HAMAP" id="MF_00688">
    <property type="entry name" value="Leu_Phe_trans"/>
    <property type="match status" value="1"/>
</dbReference>
<evidence type="ECO:0000313" key="6">
    <source>
        <dbReference type="Proteomes" id="UP001163739"/>
    </source>
</evidence>
<evidence type="ECO:0000313" key="5">
    <source>
        <dbReference type="EMBL" id="UZE97939.1"/>
    </source>
</evidence>
<keyword evidence="2 4" id="KW-0808">Transferase</keyword>
<dbReference type="InterPro" id="IPR042203">
    <property type="entry name" value="Leu/Phe-tRNA_Trfase_C"/>
</dbReference>
<dbReference type="NCBIfam" id="TIGR00667">
    <property type="entry name" value="aat"/>
    <property type="match status" value="1"/>
</dbReference>
<comment type="function">
    <text evidence="4">Functions in the N-end rule pathway of protein degradation where it conjugates Leu, Phe and, less efficiently, Met from aminoacyl-tRNAs to the N-termini of proteins containing an N-terminal arginine or lysine.</text>
</comment>
<dbReference type="PANTHER" id="PTHR30098">
    <property type="entry name" value="LEUCYL/PHENYLALANYL-TRNA--PROTEIN TRANSFERASE"/>
    <property type="match status" value="1"/>
</dbReference>
<proteinExistence type="inferred from homology"/>
<keyword evidence="1 4" id="KW-0963">Cytoplasm</keyword>
<reference evidence="5" key="1">
    <citation type="submission" date="2022-06" db="EMBL/GenBank/DDBJ databases">
        <title>Alkalimarinus sp. nov., isolated from gut of a Alitta virens.</title>
        <authorList>
            <person name="Yang A.I."/>
            <person name="Shin N.-R."/>
        </authorList>
    </citation>
    <scope>NUCLEOTIDE SEQUENCE</scope>
    <source>
        <strain evidence="5">A2M4</strain>
    </source>
</reference>
<dbReference type="InterPro" id="IPR016181">
    <property type="entry name" value="Acyl_CoA_acyltransferase"/>
</dbReference>
<comment type="catalytic activity">
    <reaction evidence="4">
        <text>N-terminal L-arginyl-[protein] + L-leucyl-tRNA(Leu) = N-terminal L-leucyl-L-arginyl-[protein] + tRNA(Leu) + H(+)</text>
        <dbReference type="Rhea" id="RHEA:50416"/>
        <dbReference type="Rhea" id="RHEA-COMP:9613"/>
        <dbReference type="Rhea" id="RHEA-COMP:9622"/>
        <dbReference type="Rhea" id="RHEA-COMP:12672"/>
        <dbReference type="Rhea" id="RHEA-COMP:12673"/>
        <dbReference type="ChEBI" id="CHEBI:15378"/>
        <dbReference type="ChEBI" id="CHEBI:64719"/>
        <dbReference type="ChEBI" id="CHEBI:78442"/>
        <dbReference type="ChEBI" id="CHEBI:78494"/>
        <dbReference type="ChEBI" id="CHEBI:133044"/>
        <dbReference type="EC" id="2.3.2.6"/>
    </reaction>
</comment>
<dbReference type="RefSeq" id="WP_265049412.1">
    <property type="nucleotide sequence ID" value="NZ_CP100390.1"/>
</dbReference>
<dbReference type="Gene3D" id="3.30.70.3550">
    <property type="entry name" value="Leucyl/phenylalanyl-tRNA-protein transferase, N-terminal domain"/>
    <property type="match status" value="1"/>
</dbReference>
<keyword evidence="6" id="KW-1185">Reference proteome</keyword>
<comment type="similarity">
    <text evidence="4">Belongs to the L/F-transferase family.</text>
</comment>
<dbReference type="Proteomes" id="UP001163739">
    <property type="component" value="Chromosome"/>
</dbReference>